<comment type="caution">
    <text evidence="1">The sequence shown here is derived from an EMBL/GenBank/DDBJ whole genome shotgun (WGS) entry which is preliminary data.</text>
</comment>
<accession>A0ACB8A6T6</accession>
<reference evidence="1" key="1">
    <citation type="journal article" date="2021" name="New Phytol.">
        <title>Evolutionary innovations through gain and loss of genes in the ectomycorrhizal Boletales.</title>
        <authorList>
            <person name="Wu G."/>
            <person name="Miyauchi S."/>
            <person name="Morin E."/>
            <person name="Kuo A."/>
            <person name="Drula E."/>
            <person name="Varga T."/>
            <person name="Kohler A."/>
            <person name="Feng B."/>
            <person name="Cao Y."/>
            <person name="Lipzen A."/>
            <person name="Daum C."/>
            <person name="Hundley H."/>
            <person name="Pangilinan J."/>
            <person name="Johnson J."/>
            <person name="Barry K."/>
            <person name="LaButti K."/>
            <person name="Ng V."/>
            <person name="Ahrendt S."/>
            <person name="Min B."/>
            <person name="Choi I.G."/>
            <person name="Park H."/>
            <person name="Plett J.M."/>
            <person name="Magnuson J."/>
            <person name="Spatafora J.W."/>
            <person name="Nagy L.G."/>
            <person name="Henrissat B."/>
            <person name="Grigoriev I.V."/>
            <person name="Yang Z.L."/>
            <person name="Xu J."/>
            <person name="Martin F.M."/>
        </authorList>
    </citation>
    <scope>NUCLEOTIDE SEQUENCE</scope>
    <source>
        <strain evidence="1">ATCC 28755</strain>
    </source>
</reference>
<gene>
    <name evidence="1" type="ORF">BJ138DRAFT_1181376</name>
</gene>
<proteinExistence type="predicted"/>
<keyword evidence="2" id="KW-1185">Reference proteome</keyword>
<name>A0ACB8A6T6_9AGAM</name>
<dbReference type="Proteomes" id="UP000790377">
    <property type="component" value="Unassembled WGS sequence"/>
</dbReference>
<evidence type="ECO:0000313" key="2">
    <source>
        <dbReference type="Proteomes" id="UP000790377"/>
    </source>
</evidence>
<evidence type="ECO:0000313" key="1">
    <source>
        <dbReference type="EMBL" id="KAH7908937.1"/>
    </source>
</evidence>
<organism evidence="1 2">
    <name type="scientific">Hygrophoropsis aurantiaca</name>
    <dbReference type="NCBI Taxonomy" id="72124"/>
    <lineage>
        <taxon>Eukaryota</taxon>
        <taxon>Fungi</taxon>
        <taxon>Dikarya</taxon>
        <taxon>Basidiomycota</taxon>
        <taxon>Agaricomycotina</taxon>
        <taxon>Agaricomycetes</taxon>
        <taxon>Agaricomycetidae</taxon>
        <taxon>Boletales</taxon>
        <taxon>Coniophorineae</taxon>
        <taxon>Hygrophoropsidaceae</taxon>
        <taxon>Hygrophoropsis</taxon>
    </lineage>
</organism>
<protein>
    <submittedName>
        <fullName evidence="1">Uncharacterized protein</fullName>
    </submittedName>
</protein>
<sequence>MSFPETAYESPGRCGTNTVELEVIARHKALDAISLAHSKRSNPRNLEYPWYRYYGQMFEHLVADIQEFGPTSQLWLWFDPTNDPDDIDPHMPITDAGDISFSSINTTEVKDKHVVTDFAITHTKTKHRHLPADTGGQWPLSRQMAHAGIPVLCEVKRSANRHPHNFAHTFALMDIAMGQVNIQARYLFRMYPLQQYVVLIAVTGMWWRFRIASRIVTGSATNKEECPEWENREDDHDEDDAMDIDSINDSGEMGDSDSESDDELDLFNITNEDGGDDVILLKNITRNSPSQEQPHQNLDIPFNIEPVRNADELYRPLDEDEWSGFYLIESPASKQALYKLHEYLQNIADNPRNFERG</sequence>
<dbReference type="EMBL" id="MU267788">
    <property type="protein sequence ID" value="KAH7908937.1"/>
    <property type="molecule type" value="Genomic_DNA"/>
</dbReference>